<dbReference type="Gene3D" id="1.10.10.10">
    <property type="entry name" value="Winged helix-like DNA-binding domain superfamily/Winged helix DNA-binding domain"/>
    <property type="match status" value="2"/>
</dbReference>
<dbReference type="GO" id="GO:0004190">
    <property type="term" value="F:aspartic-type endopeptidase activity"/>
    <property type="evidence" value="ECO:0007669"/>
    <property type="project" value="InterPro"/>
</dbReference>
<protein>
    <submittedName>
        <fullName evidence="4">DNA-binding SARP family transcriptional activator</fullName>
    </submittedName>
</protein>
<feature type="domain" description="Peptidase A2" evidence="3">
    <location>
        <begin position="164"/>
        <end position="265"/>
    </location>
</feature>
<dbReference type="InterPro" id="IPR003593">
    <property type="entry name" value="AAA+_ATPase"/>
</dbReference>
<dbReference type="SUPFAM" id="SSF48371">
    <property type="entry name" value="ARM repeat"/>
    <property type="match status" value="1"/>
</dbReference>
<dbReference type="InterPro" id="IPR036388">
    <property type="entry name" value="WH-like_DNA-bd_sf"/>
</dbReference>
<dbReference type="SMART" id="SM00382">
    <property type="entry name" value="AAA"/>
    <property type="match status" value="1"/>
</dbReference>
<dbReference type="SMART" id="SM00862">
    <property type="entry name" value="Trans_reg_C"/>
    <property type="match status" value="1"/>
</dbReference>
<dbReference type="InterPro" id="IPR001867">
    <property type="entry name" value="OmpR/PhoB-type_DNA-bd"/>
</dbReference>
<organism evidence="4 5">
    <name type="scientific">Herbihabitans rhizosphaerae</name>
    <dbReference type="NCBI Taxonomy" id="1872711"/>
    <lineage>
        <taxon>Bacteria</taxon>
        <taxon>Bacillati</taxon>
        <taxon>Actinomycetota</taxon>
        <taxon>Actinomycetes</taxon>
        <taxon>Pseudonocardiales</taxon>
        <taxon>Pseudonocardiaceae</taxon>
        <taxon>Herbihabitans</taxon>
    </lineage>
</organism>
<proteinExistence type="inferred from homology"/>
<evidence type="ECO:0000313" key="4">
    <source>
        <dbReference type="EMBL" id="RZS43098.1"/>
    </source>
</evidence>
<dbReference type="SMART" id="SM00028">
    <property type="entry name" value="TPR"/>
    <property type="match status" value="6"/>
</dbReference>
<dbReference type="Pfam" id="PF00486">
    <property type="entry name" value="Trans_reg_C"/>
    <property type="match status" value="1"/>
</dbReference>
<dbReference type="InterPro" id="IPR005158">
    <property type="entry name" value="BTAD"/>
</dbReference>
<dbReference type="GO" id="GO:0000160">
    <property type="term" value="P:phosphorelay signal transduction system"/>
    <property type="evidence" value="ECO:0007669"/>
    <property type="project" value="InterPro"/>
</dbReference>
<dbReference type="Pfam" id="PF03704">
    <property type="entry name" value="BTAD"/>
    <property type="match status" value="1"/>
</dbReference>
<dbReference type="PRINTS" id="PR00364">
    <property type="entry name" value="DISEASERSIST"/>
</dbReference>
<dbReference type="Gene3D" id="3.40.50.300">
    <property type="entry name" value="P-loop containing nucleotide triphosphate hydrolases"/>
    <property type="match status" value="1"/>
</dbReference>
<dbReference type="SUPFAM" id="SSF52540">
    <property type="entry name" value="P-loop containing nucleoside triphosphate hydrolases"/>
    <property type="match status" value="1"/>
</dbReference>
<sequence length="1016" mass="108389">MSTDPEFRLLGPVEMLVNGVPRPIGRPKQRCVLASLLLAAGQPVSPDTLADHIWGRPAAQHSRSTLYAYLAGLRRDLGAAGVTLTRQSGGYRVDVSPSRVDVLNAAAIVTRARRLSGTPRATLLAQALDLWRGEPLADLSGDWVDRVRDSLRRQRLGVLTEWARLRLADAGTADDVIRRLRQPTADHPLAEALAAQYIGALGAAGRVEEAVDHYEAIVRRLDDELGAEPSELLTAARDTVVAAVRTRRSPAQLPPAPVDLIGRDAELAELDELTVRDALVVIAGQPGVGKTTLAVTWARRHAADFPDGQLYADLGAHSGGEPACALDVLSGFLRAFGVAREQIPRDEAAAAALYRSVLATRKVLIVLDDAAGAAQVRPLLPGAGGCATVVTSRRRLEHLMIDEGARRIRLRSLRERDAVGLLAAALDDDRARQRDDLAELAALCGGLPLALRIAAANLAGDPARAVDEYVRDLRARTALAGVRGAFELSYQRLEPGQRRLFRLLACHPGPDIRPDAAAALAEVTPSEAHRLLDGLASAHLLDVPTHPTYRLHELLRQFARDRAEADEDGLTRLAAACRLGKHYAATTARAVRLAAPSLAMPTIALAHKDFADEQTALAWLDAERPNLVALAASAQEQGQPELAWQLSGLLRGYFQVRAFDPDWRRVTEAGVAAARQHGDHAARATAELAHGYFLRLRGGDHEALRALETAAAEAERAGWRPGSAAALTQLGRLYPNLGRPEEGMACLIRAIDLAAKIGDPAIEGAAHGNLGWVCGNLGHLRRALAHLSEELRLLPAARSRFREANALSDAGLALAQLGDVAAAIDKHTAALALGEALGDRSLRADAHVNLASAYLELGDADEAERHARASLALATRLAGVATKAEALSALACVENLYGRTDAALARHRQAVRAGRECGVPRSQVEVLTRFAEHTADLSDVDTALAVAREHGYRVFEARALCAAARSHLAAGRLADADAAANESLSLCRDTGHRPGEQRALAVLATVSRNSTRQAGC</sequence>
<dbReference type="OrthoDB" id="3697347at2"/>
<dbReference type="GO" id="GO:0006508">
    <property type="term" value="P:proteolysis"/>
    <property type="evidence" value="ECO:0007669"/>
    <property type="project" value="InterPro"/>
</dbReference>
<dbReference type="Gene3D" id="1.25.40.10">
    <property type="entry name" value="Tetratricopeptide repeat domain"/>
    <property type="match status" value="3"/>
</dbReference>
<reference evidence="4 5" key="1">
    <citation type="submission" date="2019-02" db="EMBL/GenBank/DDBJ databases">
        <title>Genomic Encyclopedia of Type Strains, Phase IV (KMG-IV): sequencing the most valuable type-strain genomes for metagenomic binning, comparative biology and taxonomic classification.</title>
        <authorList>
            <person name="Goeker M."/>
        </authorList>
    </citation>
    <scope>NUCLEOTIDE SEQUENCE [LARGE SCALE GENOMIC DNA]</scope>
    <source>
        <strain evidence="4 5">DSM 101727</strain>
    </source>
</reference>
<name>A0A4Q7L0U4_9PSEU</name>
<dbReference type="Proteomes" id="UP000294257">
    <property type="component" value="Unassembled WGS sequence"/>
</dbReference>
<dbReference type="SUPFAM" id="SSF48452">
    <property type="entry name" value="TPR-like"/>
    <property type="match status" value="3"/>
</dbReference>
<dbReference type="GO" id="GO:0003677">
    <property type="term" value="F:DNA binding"/>
    <property type="evidence" value="ECO:0007669"/>
    <property type="project" value="UniProtKB-KW"/>
</dbReference>
<evidence type="ECO:0000259" key="3">
    <source>
        <dbReference type="PROSITE" id="PS50175"/>
    </source>
</evidence>
<dbReference type="RefSeq" id="WP_130342994.1">
    <property type="nucleotide sequence ID" value="NZ_SGWQ01000002.1"/>
</dbReference>
<dbReference type="EMBL" id="SGWQ01000002">
    <property type="protein sequence ID" value="RZS43098.1"/>
    <property type="molecule type" value="Genomic_DNA"/>
</dbReference>
<comment type="similarity">
    <text evidence="1">Belongs to the AfsR/DnrI/RedD regulatory family.</text>
</comment>
<dbReference type="Pfam" id="PF13424">
    <property type="entry name" value="TPR_12"/>
    <property type="match status" value="1"/>
</dbReference>
<keyword evidence="5" id="KW-1185">Reference proteome</keyword>
<dbReference type="InterPro" id="IPR016032">
    <property type="entry name" value="Sig_transdc_resp-reg_C-effctor"/>
</dbReference>
<dbReference type="PANTHER" id="PTHR47691">
    <property type="entry name" value="REGULATOR-RELATED"/>
    <property type="match status" value="1"/>
</dbReference>
<dbReference type="AlphaFoldDB" id="A0A4Q7L0U4"/>
<dbReference type="InterPro" id="IPR019734">
    <property type="entry name" value="TPR_rpt"/>
</dbReference>
<dbReference type="InterPro" id="IPR027417">
    <property type="entry name" value="P-loop_NTPase"/>
</dbReference>
<dbReference type="GO" id="GO:0043531">
    <property type="term" value="F:ADP binding"/>
    <property type="evidence" value="ECO:0007669"/>
    <property type="project" value="InterPro"/>
</dbReference>
<dbReference type="PANTHER" id="PTHR47691:SF3">
    <property type="entry name" value="HTH-TYPE TRANSCRIPTIONAL REGULATOR RV0890C-RELATED"/>
    <property type="match status" value="1"/>
</dbReference>
<evidence type="ECO:0000313" key="5">
    <source>
        <dbReference type="Proteomes" id="UP000294257"/>
    </source>
</evidence>
<gene>
    <name evidence="4" type="ORF">EV193_10274</name>
</gene>
<dbReference type="InterPro" id="IPR016024">
    <property type="entry name" value="ARM-type_fold"/>
</dbReference>
<evidence type="ECO:0000256" key="1">
    <source>
        <dbReference type="ARBA" id="ARBA00005820"/>
    </source>
</evidence>
<dbReference type="SMART" id="SM01043">
    <property type="entry name" value="BTAD"/>
    <property type="match status" value="1"/>
</dbReference>
<accession>A0A4Q7L0U4</accession>
<dbReference type="Pfam" id="PF13181">
    <property type="entry name" value="TPR_8"/>
    <property type="match status" value="1"/>
</dbReference>
<dbReference type="PROSITE" id="PS50175">
    <property type="entry name" value="ASP_PROT_RETROV"/>
    <property type="match status" value="1"/>
</dbReference>
<dbReference type="SUPFAM" id="SSF46894">
    <property type="entry name" value="C-terminal effector domain of the bipartite response regulators"/>
    <property type="match status" value="1"/>
</dbReference>
<keyword evidence="2 4" id="KW-0238">DNA-binding</keyword>
<dbReference type="InterPro" id="IPR011990">
    <property type="entry name" value="TPR-like_helical_dom_sf"/>
</dbReference>
<dbReference type="InterPro" id="IPR001995">
    <property type="entry name" value="Peptidase_A2_cat"/>
</dbReference>
<comment type="caution">
    <text evidence="4">The sequence shown here is derived from an EMBL/GenBank/DDBJ whole genome shotgun (WGS) entry which is preliminary data.</text>
</comment>
<evidence type="ECO:0000256" key="2">
    <source>
        <dbReference type="ARBA" id="ARBA00023125"/>
    </source>
</evidence>
<dbReference type="GO" id="GO:0006355">
    <property type="term" value="P:regulation of DNA-templated transcription"/>
    <property type="evidence" value="ECO:0007669"/>
    <property type="project" value="InterPro"/>
</dbReference>